<gene>
    <name evidence="2" type="ORF">O0S10_01660</name>
</gene>
<keyword evidence="1" id="KW-0812">Transmembrane</keyword>
<organism evidence="2 3">
    <name type="scientific">Methanocorpusculum petauri</name>
    <dbReference type="NCBI Taxonomy" id="3002863"/>
    <lineage>
        <taxon>Archaea</taxon>
        <taxon>Methanobacteriati</taxon>
        <taxon>Methanobacteriota</taxon>
        <taxon>Stenosarchaea group</taxon>
        <taxon>Methanomicrobia</taxon>
        <taxon>Methanomicrobiales</taxon>
        <taxon>Methanocorpusculaceae</taxon>
        <taxon>Methanocorpusculum</taxon>
    </lineage>
</organism>
<keyword evidence="1" id="KW-0472">Membrane</keyword>
<proteinExistence type="predicted"/>
<evidence type="ECO:0000256" key="1">
    <source>
        <dbReference type="SAM" id="Phobius"/>
    </source>
</evidence>
<dbReference type="Proteomes" id="UP001141422">
    <property type="component" value="Unassembled WGS sequence"/>
</dbReference>
<accession>A0ABT4IDW9</accession>
<reference evidence="2" key="1">
    <citation type="submission" date="2022-12" db="EMBL/GenBank/DDBJ databases">
        <title>Isolation and characterisation of novel Methanocorpusculum spp. from native Australian herbivores indicates the genus is ancestrally host-associated.</title>
        <authorList>
            <person name="Volmer J.G."/>
            <person name="Soo R.M."/>
            <person name="Evans P.N."/>
            <person name="Hoedt E.C."/>
            <person name="Astorga Alsina A.L."/>
            <person name="Woodcroft B.J."/>
            <person name="Tyson G.W."/>
            <person name="Hugenholtz P."/>
            <person name="Morrison M."/>
        </authorList>
    </citation>
    <scope>NUCLEOTIDE SEQUENCE</scope>
    <source>
        <strain evidence="2">MG</strain>
    </source>
</reference>
<dbReference type="EMBL" id="JAPTGB010000003">
    <property type="protein sequence ID" value="MCZ0859933.1"/>
    <property type="molecule type" value="Genomic_DNA"/>
</dbReference>
<dbReference type="RefSeq" id="WP_268924157.1">
    <property type="nucleotide sequence ID" value="NZ_JAPTGB010000003.1"/>
</dbReference>
<keyword evidence="1" id="KW-1133">Transmembrane helix</keyword>
<evidence type="ECO:0000313" key="2">
    <source>
        <dbReference type="EMBL" id="MCZ0859933.1"/>
    </source>
</evidence>
<feature type="transmembrane region" description="Helical" evidence="1">
    <location>
        <begin position="77"/>
        <end position="100"/>
    </location>
</feature>
<comment type="caution">
    <text evidence="2">The sequence shown here is derived from an EMBL/GenBank/DDBJ whole genome shotgun (WGS) entry which is preliminary data.</text>
</comment>
<feature type="transmembrane region" description="Helical" evidence="1">
    <location>
        <begin position="30"/>
        <end position="53"/>
    </location>
</feature>
<keyword evidence="3" id="KW-1185">Reference proteome</keyword>
<evidence type="ECO:0000313" key="3">
    <source>
        <dbReference type="Proteomes" id="UP001141422"/>
    </source>
</evidence>
<sequence>MKWYDQHVNLQDPVRLFWWLSDYGTTCTRCIGAFVLLIIAAFITYFCITGIAITSSPELFADTILATFGFGGLYDQLIGPALLLLAVHVLAGYFLLAVLITRFAVMFQSLTP</sequence>
<name>A0ABT4IDW9_9EURY</name>
<protein>
    <submittedName>
        <fullName evidence="2">Uncharacterized protein</fullName>
    </submittedName>
</protein>